<evidence type="ECO:0000313" key="1">
    <source>
        <dbReference type="EMBL" id="MFC5394016.1"/>
    </source>
</evidence>
<dbReference type="RefSeq" id="WP_377009123.1">
    <property type="nucleotide sequence ID" value="NZ_JBHSLV010000026.1"/>
</dbReference>
<comment type="caution">
    <text evidence="1">The sequence shown here is derived from an EMBL/GenBank/DDBJ whole genome shotgun (WGS) entry which is preliminary data.</text>
</comment>
<protein>
    <submittedName>
        <fullName evidence="1">DUF736 domain-containing protein</fullName>
    </submittedName>
</protein>
<sequence>MAQIGQFMRQPTGFSGRVQTLAINLDVIIVPAEPSDAENAPDYRLHAGDDDGPEIGAGWTRNSEKAGEYLSIHLDDPSFAQPIRAKLFRNGDDAASWSLHWSRPRERGEKG</sequence>
<evidence type="ECO:0000313" key="2">
    <source>
        <dbReference type="Proteomes" id="UP001596104"/>
    </source>
</evidence>
<dbReference type="Pfam" id="PF05284">
    <property type="entry name" value="DUF736"/>
    <property type="match status" value="1"/>
</dbReference>
<reference evidence="2" key="1">
    <citation type="journal article" date="2019" name="Int. J. Syst. Evol. Microbiol.">
        <title>The Global Catalogue of Microorganisms (GCM) 10K type strain sequencing project: providing services to taxonomists for standard genome sequencing and annotation.</title>
        <authorList>
            <consortium name="The Broad Institute Genomics Platform"/>
            <consortium name="The Broad Institute Genome Sequencing Center for Infectious Disease"/>
            <person name="Wu L."/>
            <person name="Ma J."/>
        </authorList>
    </citation>
    <scope>NUCLEOTIDE SEQUENCE [LARGE SCALE GENOMIC DNA]</scope>
    <source>
        <strain evidence="2">CGMCC 1.16326</strain>
    </source>
</reference>
<accession>A0ABW0HAC6</accession>
<keyword evidence="2" id="KW-1185">Reference proteome</keyword>
<proteinExistence type="predicted"/>
<dbReference type="EMBL" id="JBHSLV010000026">
    <property type="protein sequence ID" value="MFC5394016.1"/>
    <property type="molecule type" value="Genomic_DNA"/>
</dbReference>
<dbReference type="Proteomes" id="UP001596104">
    <property type="component" value="Unassembled WGS sequence"/>
</dbReference>
<organism evidence="1 2">
    <name type="scientific">Bosea vestrisii</name>
    <dbReference type="NCBI Taxonomy" id="151416"/>
    <lineage>
        <taxon>Bacteria</taxon>
        <taxon>Pseudomonadati</taxon>
        <taxon>Pseudomonadota</taxon>
        <taxon>Alphaproteobacteria</taxon>
        <taxon>Hyphomicrobiales</taxon>
        <taxon>Boseaceae</taxon>
        <taxon>Bosea</taxon>
    </lineage>
</organism>
<name>A0ABW0HAC6_9HYPH</name>
<gene>
    <name evidence="1" type="ORF">ACFPPC_15335</name>
</gene>
<dbReference type="InterPro" id="IPR007948">
    <property type="entry name" value="DUF736"/>
</dbReference>